<keyword evidence="3" id="KW-1185">Reference proteome</keyword>
<keyword evidence="1" id="KW-0812">Transmembrane</keyword>
<keyword evidence="1" id="KW-1133">Transmembrane helix</keyword>
<dbReference type="InterPro" id="IPR048147">
    <property type="entry name" value="CBO0543-like"/>
</dbReference>
<dbReference type="Proteomes" id="UP000246635">
    <property type="component" value="Unassembled WGS sequence"/>
</dbReference>
<evidence type="ECO:0000313" key="2">
    <source>
        <dbReference type="EMBL" id="PWW02811.1"/>
    </source>
</evidence>
<evidence type="ECO:0000256" key="1">
    <source>
        <dbReference type="SAM" id="Phobius"/>
    </source>
</evidence>
<accession>A0A2V2Z2E2</accession>
<dbReference type="AlphaFoldDB" id="A0A2V2Z2E2"/>
<name>A0A2V2Z2E2_9BACL</name>
<comment type="caution">
    <text evidence="2">The sequence shown here is derived from an EMBL/GenBank/DDBJ whole genome shotgun (WGS) entry which is preliminary data.</text>
</comment>
<keyword evidence="1" id="KW-0472">Membrane</keyword>
<organism evidence="2 3">
    <name type="scientific">Paenibacillus cellulosilyticus</name>
    <dbReference type="NCBI Taxonomy" id="375489"/>
    <lineage>
        <taxon>Bacteria</taxon>
        <taxon>Bacillati</taxon>
        <taxon>Bacillota</taxon>
        <taxon>Bacilli</taxon>
        <taxon>Bacillales</taxon>
        <taxon>Paenibacillaceae</taxon>
        <taxon>Paenibacillus</taxon>
    </lineage>
</organism>
<dbReference type="RefSeq" id="WP_110044297.1">
    <property type="nucleotide sequence ID" value="NZ_CP054612.1"/>
</dbReference>
<protein>
    <submittedName>
        <fullName evidence="2">Uncharacterized protein</fullName>
    </submittedName>
</protein>
<sequence>MSYHNPTFDEIKKVDHELSELRKQYFYHHDLFSFQWWLLLVIAVIPWIIWCRLVDKSKLREILLFGSIISIIVVLLDDTGGELGLWSYPYQLIRLMPRLHPVDFAVLPVCHMLIYQYFRSWKSFVIANVMMSAVFSFVAEPLLVWLHIYDLDKWKYIYSFPVYIAKALLVKWIVEMIIRKSKQSA</sequence>
<dbReference type="OrthoDB" id="1679483at2"/>
<feature type="transmembrane region" description="Helical" evidence="1">
    <location>
        <begin position="31"/>
        <end position="50"/>
    </location>
</feature>
<proteinExistence type="predicted"/>
<dbReference type="EMBL" id="QGTQ01000008">
    <property type="protein sequence ID" value="PWW02811.1"/>
    <property type="molecule type" value="Genomic_DNA"/>
</dbReference>
<dbReference type="NCBIfam" id="NF041644">
    <property type="entry name" value="CBO0543_fam"/>
    <property type="match status" value="1"/>
</dbReference>
<feature type="transmembrane region" description="Helical" evidence="1">
    <location>
        <begin position="154"/>
        <end position="174"/>
    </location>
</feature>
<feature type="transmembrane region" description="Helical" evidence="1">
    <location>
        <begin position="125"/>
        <end position="148"/>
    </location>
</feature>
<gene>
    <name evidence="2" type="ORF">DFQ01_10888</name>
</gene>
<reference evidence="2 3" key="1">
    <citation type="submission" date="2018-05" db="EMBL/GenBank/DDBJ databases">
        <title>Genomic Encyclopedia of Type Strains, Phase III (KMG-III): the genomes of soil and plant-associated and newly described type strains.</title>
        <authorList>
            <person name="Whitman W."/>
        </authorList>
    </citation>
    <scope>NUCLEOTIDE SEQUENCE [LARGE SCALE GENOMIC DNA]</scope>
    <source>
        <strain evidence="2 3">CECT 5696</strain>
    </source>
</reference>
<evidence type="ECO:0000313" key="3">
    <source>
        <dbReference type="Proteomes" id="UP000246635"/>
    </source>
</evidence>